<comment type="caution">
    <text evidence="2">The sequence shown here is derived from an EMBL/GenBank/DDBJ whole genome shotgun (WGS) entry which is preliminary data.</text>
</comment>
<dbReference type="GO" id="GO:0010181">
    <property type="term" value="F:FMN binding"/>
    <property type="evidence" value="ECO:0007669"/>
    <property type="project" value="TreeGrafter"/>
</dbReference>
<dbReference type="RefSeq" id="WP_343053693.1">
    <property type="nucleotide sequence ID" value="NZ_BAABHP010000031.1"/>
</dbReference>
<organism evidence="2 3">
    <name type="scientific">Actinomycetospora corticicola</name>
    <dbReference type="NCBI Taxonomy" id="663602"/>
    <lineage>
        <taxon>Bacteria</taxon>
        <taxon>Bacillati</taxon>
        <taxon>Actinomycetota</taxon>
        <taxon>Actinomycetes</taxon>
        <taxon>Pseudonocardiales</taxon>
        <taxon>Pseudonocardiaceae</taxon>
        <taxon>Actinomycetospora</taxon>
    </lineage>
</organism>
<keyword evidence="3" id="KW-1185">Reference proteome</keyword>
<dbReference type="SUPFAM" id="SSF52218">
    <property type="entry name" value="Flavoproteins"/>
    <property type="match status" value="1"/>
</dbReference>
<dbReference type="PANTHER" id="PTHR30543">
    <property type="entry name" value="CHROMATE REDUCTASE"/>
    <property type="match status" value="1"/>
</dbReference>
<sequence length="184" mass="18483">MTTVLLVSGSTRAGSTNTALLRTAAAMDPARTRLYDGLAALPAFNPDDDVEPLPPAVADLRGALAAADALLICTPEYAGALPGAFKNLLDWTVGGAEMPGLPVGWINAAGVAAPTGGRGAHTELATVLGYVQARVVDAACRRVPLTRAQVGDDGLIADPAVRAEIAAALDAVCGCAAGEQKVGL</sequence>
<gene>
    <name evidence="2" type="ORF">BJ983_000746</name>
</gene>
<feature type="domain" description="NADPH-dependent FMN reductase-like" evidence="1">
    <location>
        <begin position="3"/>
        <end position="138"/>
    </location>
</feature>
<dbReference type="AlphaFoldDB" id="A0A7Y9J4F6"/>
<evidence type="ECO:0000259" key="1">
    <source>
        <dbReference type="Pfam" id="PF03358"/>
    </source>
</evidence>
<dbReference type="Gene3D" id="3.40.50.360">
    <property type="match status" value="1"/>
</dbReference>
<protein>
    <submittedName>
        <fullName evidence="2">NAD(P)H-dependent FMN reductase</fullName>
    </submittedName>
</protein>
<dbReference type="Proteomes" id="UP000535890">
    <property type="component" value="Unassembled WGS sequence"/>
</dbReference>
<proteinExistence type="predicted"/>
<name>A0A7Y9J4F6_9PSEU</name>
<dbReference type="InterPro" id="IPR029039">
    <property type="entry name" value="Flavoprotein-like_sf"/>
</dbReference>
<reference evidence="2 3" key="1">
    <citation type="submission" date="2020-07" db="EMBL/GenBank/DDBJ databases">
        <title>Sequencing the genomes of 1000 actinobacteria strains.</title>
        <authorList>
            <person name="Klenk H.-P."/>
        </authorList>
    </citation>
    <scope>NUCLEOTIDE SEQUENCE [LARGE SCALE GENOMIC DNA]</scope>
    <source>
        <strain evidence="2 3">DSM 45772</strain>
    </source>
</reference>
<dbReference type="Pfam" id="PF03358">
    <property type="entry name" value="FMN_red"/>
    <property type="match status" value="1"/>
</dbReference>
<dbReference type="GO" id="GO:0005829">
    <property type="term" value="C:cytosol"/>
    <property type="evidence" value="ECO:0007669"/>
    <property type="project" value="TreeGrafter"/>
</dbReference>
<evidence type="ECO:0000313" key="2">
    <source>
        <dbReference type="EMBL" id="NYD34644.1"/>
    </source>
</evidence>
<dbReference type="EMBL" id="JACCBN010000001">
    <property type="protein sequence ID" value="NYD34644.1"/>
    <property type="molecule type" value="Genomic_DNA"/>
</dbReference>
<dbReference type="InterPro" id="IPR050712">
    <property type="entry name" value="NAD(P)H-dep_reductase"/>
</dbReference>
<evidence type="ECO:0000313" key="3">
    <source>
        <dbReference type="Proteomes" id="UP000535890"/>
    </source>
</evidence>
<accession>A0A7Y9J4F6</accession>
<dbReference type="GO" id="GO:0016491">
    <property type="term" value="F:oxidoreductase activity"/>
    <property type="evidence" value="ECO:0007669"/>
    <property type="project" value="InterPro"/>
</dbReference>
<dbReference type="InterPro" id="IPR005025">
    <property type="entry name" value="FMN_Rdtase-like_dom"/>
</dbReference>
<dbReference type="PANTHER" id="PTHR30543:SF21">
    <property type="entry name" value="NAD(P)H-DEPENDENT FMN REDUCTASE LOT6"/>
    <property type="match status" value="1"/>
</dbReference>